<keyword evidence="1" id="KW-1133">Transmembrane helix</keyword>
<dbReference type="EMBL" id="JAGQNY010000003">
    <property type="protein sequence ID" value="MCA9301897.1"/>
    <property type="molecule type" value="Genomic_DNA"/>
</dbReference>
<feature type="transmembrane region" description="Helical" evidence="1">
    <location>
        <begin position="97"/>
        <end position="116"/>
    </location>
</feature>
<keyword evidence="1" id="KW-0472">Membrane</keyword>
<feature type="transmembrane region" description="Helical" evidence="1">
    <location>
        <begin position="20"/>
        <end position="42"/>
    </location>
</feature>
<feature type="transmembrane region" description="Helical" evidence="1">
    <location>
        <begin position="392"/>
        <end position="412"/>
    </location>
</feature>
<gene>
    <name evidence="2" type="ORF">KDA10_00835</name>
</gene>
<feature type="transmembrane region" description="Helical" evidence="1">
    <location>
        <begin position="367"/>
        <end position="385"/>
    </location>
</feature>
<feature type="transmembrane region" description="Helical" evidence="1">
    <location>
        <begin position="181"/>
        <end position="207"/>
    </location>
</feature>
<comment type="caution">
    <text evidence="2">The sequence shown here is derived from an EMBL/GenBank/DDBJ whole genome shotgun (WGS) entry which is preliminary data.</text>
</comment>
<sequence>MKIFLEKASSVLYQNRDKFVFPIFFIFTFFQYGLVNISRLGLISDDWDTFRAVFLLNSKSVSDAFDFFLWQSGPYLIQRPFWLTIMPLQIGFFQGNIALYFIVNVFIFSLACWFFYNFFTAVLGSKEVAFFAILLFICAPFHTASLYWISAQMSLFSLLFISIAMYFSIKYSIFYSTFLSYLFAFISILVYENSIALMPLIVLVILFSKESFYKKVIYVLPYPLGLFSYLLFKRTALVFINATEFVKEASLIRSDSLKLMLEQITLFSNFFFGPDALKFVSDILRNYRDLIVLEYFSSVLLLLVAFLYLLYTLYVYVRKKYHSSKYLCDVPPISRWILYFSFILSFFVPVIGNYSTSSAPMGDRINLPHLLLLATLGSAIILDKARVLGLKVIFLFLLFFTIMNNISLAHYIRASELQLEFAEFIKHTEISENTLINLSTDIRTYKGIPVLDNIWTRTYIISNYKNLYNVETDIDYDRFSTDGSTIKYQSILSPTRFFSDPAIIDITYFRNQ</sequence>
<protein>
    <submittedName>
        <fullName evidence="2">Uncharacterized protein</fullName>
    </submittedName>
</protein>
<evidence type="ECO:0000256" key="1">
    <source>
        <dbReference type="SAM" id="Phobius"/>
    </source>
</evidence>
<reference evidence="2" key="2">
    <citation type="journal article" date="2021" name="Microbiome">
        <title>Successional dynamics and alternative stable states in a saline activated sludge microbial community over 9 years.</title>
        <authorList>
            <person name="Wang Y."/>
            <person name="Ye J."/>
            <person name="Ju F."/>
            <person name="Liu L."/>
            <person name="Boyd J.A."/>
            <person name="Deng Y."/>
            <person name="Parks D.H."/>
            <person name="Jiang X."/>
            <person name="Yin X."/>
            <person name="Woodcroft B.J."/>
            <person name="Tyson G.W."/>
            <person name="Hugenholtz P."/>
            <person name="Polz M.F."/>
            <person name="Zhang T."/>
        </authorList>
    </citation>
    <scope>NUCLEOTIDE SEQUENCE</scope>
    <source>
        <strain evidence="2">HKST-UBA80</strain>
    </source>
</reference>
<organism evidence="2 3">
    <name type="scientific">candidate division WWE3 bacterium</name>
    <dbReference type="NCBI Taxonomy" id="2053526"/>
    <lineage>
        <taxon>Bacteria</taxon>
        <taxon>Katanobacteria</taxon>
    </lineage>
</organism>
<feature type="transmembrane region" description="Helical" evidence="1">
    <location>
        <begin position="295"/>
        <end position="316"/>
    </location>
</feature>
<dbReference type="Proteomes" id="UP000714817">
    <property type="component" value="Unassembled WGS sequence"/>
</dbReference>
<evidence type="ECO:0000313" key="2">
    <source>
        <dbReference type="EMBL" id="MCA9301897.1"/>
    </source>
</evidence>
<feature type="transmembrane region" description="Helical" evidence="1">
    <location>
        <begin position="336"/>
        <end position="355"/>
    </location>
</feature>
<feature type="transmembrane region" description="Helical" evidence="1">
    <location>
        <begin position="216"/>
        <end position="232"/>
    </location>
</feature>
<keyword evidence="1" id="KW-0812">Transmembrane</keyword>
<name>A0A955DZM3_UNCKA</name>
<proteinExistence type="predicted"/>
<feature type="transmembrane region" description="Helical" evidence="1">
    <location>
        <begin position="155"/>
        <end position="175"/>
    </location>
</feature>
<evidence type="ECO:0000313" key="3">
    <source>
        <dbReference type="Proteomes" id="UP000714817"/>
    </source>
</evidence>
<accession>A0A955DZM3</accession>
<reference evidence="2" key="1">
    <citation type="submission" date="2020-04" db="EMBL/GenBank/DDBJ databases">
        <authorList>
            <person name="Zhang T."/>
        </authorList>
    </citation>
    <scope>NUCLEOTIDE SEQUENCE</scope>
    <source>
        <strain evidence="2">HKST-UBA80</strain>
    </source>
</reference>
<dbReference type="AlphaFoldDB" id="A0A955DZM3"/>
<feature type="transmembrane region" description="Helical" evidence="1">
    <location>
        <begin position="128"/>
        <end position="148"/>
    </location>
</feature>